<keyword evidence="1" id="KW-0576">Peroxisome</keyword>
<dbReference type="PANTHER" id="PTHR21004">
    <property type="entry name" value="SERINE PROTEASE-RELATED"/>
    <property type="match status" value="1"/>
</dbReference>
<comment type="function">
    <text evidence="1">Peroxisomal protease that mediates both the removal of the leader peptide from proteins containing a PTS2 target sequence and processes several PTS1-containing proteins. Catalyzes the processing of PTS1-proteins involved in the peroxisomal beta-oxidation of fatty acids.</text>
</comment>
<dbReference type="Pfam" id="PF13365">
    <property type="entry name" value="Trypsin_2"/>
    <property type="match status" value="1"/>
</dbReference>
<dbReference type="RefSeq" id="XP_013404339.1">
    <property type="nucleotide sequence ID" value="XM_013548885.2"/>
</dbReference>
<keyword evidence="2" id="KW-1185">Reference proteome</keyword>
<dbReference type="InterPro" id="IPR043504">
    <property type="entry name" value="Peptidase_S1_PA_chymotrypsin"/>
</dbReference>
<dbReference type="STRING" id="7574.A0A1S3J3A2"/>
<dbReference type="Proteomes" id="UP000085678">
    <property type="component" value="Unplaced"/>
</dbReference>
<dbReference type="InterPro" id="IPR009003">
    <property type="entry name" value="Peptidase_S1_PA"/>
</dbReference>
<dbReference type="GO" id="GO:0031998">
    <property type="term" value="P:regulation of fatty acid beta-oxidation"/>
    <property type="evidence" value="ECO:0007669"/>
    <property type="project" value="TreeGrafter"/>
</dbReference>
<evidence type="ECO:0000313" key="3">
    <source>
        <dbReference type="RefSeq" id="XP_013404339.1"/>
    </source>
</evidence>
<protein>
    <recommendedName>
        <fullName evidence="1">Peroxisomal leader peptide-processing protease</fullName>
        <ecNumber evidence="1">3.4.21.-</ecNumber>
    </recommendedName>
</protein>
<organism evidence="2 3">
    <name type="scientific">Lingula anatina</name>
    <name type="common">Brachiopod</name>
    <name type="synonym">Lingula unguis</name>
    <dbReference type="NCBI Taxonomy" id="7574"/>
    <lineage>
        <taxon>Eukaryota</taxon>
        <taxon>Metazoa</taxon>
        <taxon>Spiralia</taxon>
        <taxon>Lophotrochozoa</taxon>
        <taxon>Brachiopoda</taxon>
        <taxon>Linguliformea</taxon>
        <taxon>Lingulata</taxon>
        <taxon>Lingulida</taxon>
        <taxon>Linguloidea</taxon>
        <taxon>Lingulidae</taxon>
        <taxon>Lingula</taxon>
    </lineage>
</organism>
<keyword evidence="1" id="KW-0378">Hydrolase</keyword>
<evidence type="ECO:0000256" key="1">
    <source>
        <dbReference type="PIRNR" id="PIRNR037989"/>
    </source>
</evidence>
<dbReference type="Gene3D" id="2.40.10.10">
    <property type="entry name" value="Trypsin-like serine proteases"/>
    <property type="match status" value="3"/>
</dbReference>
<dbReference type="AlphaFoldDB" id="A0A1S3J3A2"/>
<keyword evidence="1 3" id="KW-0645">Protease</keyword>
<sequence length="562" mass="61761">MYEETCVVIARKTGKREKLEEASCSGVVLDQKKGIVLTHASILTSFMSRGTSVKLHRSGCLYQKDVPGVCNISILLKSKTKVRKSDIQHRRHGAHPNFYTSVVNCSQQDNYETNINSYPADIISIFKCKCFANTVLALLPESDGWKLSEETSDKAVELISKILLSCFVVLKLRHDLSKLGDLEVDMFPDQPQITIGETSYICGTPFGSLSPEVFMNSLSKGIVSNVSRDGSLVLTDARCIPGSEGGAFYVETCNDLQRRLCGIVVSPLCWKNNEWIGMAIICSLSAVFHSLQEFVLGNPQEVYLSLTASNKDKMENIKAMSRRVVLVTCGSSWGSGIIVDATNGIVLTCSHVLKGNHARKVMVRQDLDHSQLWHNAEVLYKNVLGAVYDVAVLKLIPNRKVNNNERTQRLNLDFGMENHAETGAEVFVIGHGLIAVDKELTPSLSKGMVSKVIFSPSNDQQCVMIQTTCAVHGGASGGAVVSSSGRLLGMVTCNAKDVESGASYPHVNMSVPFTELWPVISEYSSSKDPSCFEKLHVKDKLVENLWLLRKTDEDSDEVKSKL</sequence>
<dbReference type="GeneID" id="106169424"/>
<dbReference type="SUPFAM" id="SSF50494">
    <property type="entry name" value="Trypsin-like serine proteases"/>
    <property type="match status" value="2"/>
</dbReference>
<keyword evidence="1" id="KW-0720">Serine protease</keyword>
<dbReference type="GO" id="GO:0004252">
    <property type="term" value="F:serine-type endopeptidase activity"/>
    <property type="evidence" value="ECO:0007669"/>
    <property type="project" value="InterPro"/>
</dbReference>
<dbReference type="KEGG" id="lak:106169424"/>
<comment type="subcellular location">
    <subcellularLocation>
        <location evidence="1">Peroxisome</location>
    </subcellularLocation>
</comment>
<dbReference type="OrthoDB" id="17845at2759"/>
<comment type="PTM">
    <text evidence="1">The full-lengh TYSND1 is the active the proteolytic processing of PTS1- and PTS2-proteins and in self-cleavage, and intermolecular self-cleavage of TYSND1 down-regulates its protease activity.</text>
</comment>
<dbReference type="GO" id="GO:0016485">
    <property type="term" value="P:protein processing"/>
    <property type="evidence" value="ECO:0007669"/>
    <property type="project" value="InterPro"/>
</dbReference>
<dbReference type="InterPro" id="IPR039245">
    <property type="entry name" value="TYSND1/DEG15"/>
</dbReference>
<accession>A0A1S3J3A2</accession>
<proteinExistence type="inferred from homology"/>
<dbReference type="EC" id="3.4.21.-" evidence="1"/>
<reference evidence="3" key="1">
    <citation type="submission" date="2025-08" db="UniProtKB">
        <authorList>
            <consortium name="RefSeq"/>
        </authorList>
    </citation>
    <scope>IDENTIFICATION</scope>
    <source>
        <tissue evidence="3">Gonads</tissue>
    </source>
</reference>
<name>A0A1S3J3A2_LINAN</name>
<gene>
    <name evidence="3" type="primary">LOC106169424</name>
</gene>
<dbReference type="GO" id="GO:0005777">
    <property type="term" value="C:peroxisome"/>
    <property type="evidence" value="ECO:0007669"/>
    <property type="project" value="UniProtKB-SubCell"/>
</dbReference>
<evidence type="ECO:0000313" key="2">
    <source>
        <dbReference type="Proteomes" id="UP000085678"/>
    </source>
</evidence>
<dbReference type="InParanoid" id="A0A1S3J3A2"/>
<dbReference type="PANTHER" id="PTHR21004:SF0">
    <property type="entry name" value="PEROXISOMAL LEADER PEPTIDE-PROCESSING PROTEASE"/>
    <property type="match status" value="1"/>
</dbReference>
<comment type="similarity">
    <text evidence="1">Belongs to the peptidase S1B family.</text>
</comment>